<evidence type="ECO:0000313" key="2">
    <source>
        <dbReference type="EMBL" id="SMS13281.1"/>
    </source>
</evidence>
<dbReference type="RefSeq" id="WP_087741393.1">
    <property type="nucleotide sequence ID" value="NZ_JBPWQU010000011.1"/>
</dbReference>
<gene>
    <name evidence="2" type="ORF">LZ3411_0231</name>
</gene>
<keyword evidence="1" id="KW-1133">Transmembrane helix</keyword>
<keyword evidence="1" id="KW-0472">Membrane</keyword>
<proteinExistence type="predicted"/>
<feature type="transmembrane region" description="Helical" evidence="1">
    <location>
        <begin position="70"/>
        <end position="98"/>
    </location>
</feature>
<protein>
    <submittedName>
        <fullName evidence="2">Uncharacterized protein</fullName>
    </submittedName>
</protein>
<dbReference type="EMBL" id="LT854705">
    <property type="protein sequence ID" value="SMS13281.1"/>
    <property type="molecule type" value="Genomic_DNA"/>
</dbReference>
<dbReference type="Proteomes" id="UP000195412">
    <property type="component" value="Chromosome I"/>
</dbReference>
<evidence type="ECO:0000256" key="1">
    <source>
        <dbReference type="SAM" id="Phobius"/>
    </source>
</evidence>
<dbReference type="KEGG" id="lzy:LZ3411_0231"/>
<reference evidence="3" key="1">
    <citation type="submission" date="2017-05" db="EMBL/GenBank/DDBJ databases">
        <authorList>
            <person name="Papadimitriou K."/>
        </authorList>
    </citation>
    <scope>NUCLEOTIDE SEQUENCE [LARGE SCALE GENOMIC DNA]</scope>
    <source>
        <strain evidence="3">ACA-DC 3411</strain>
    </source>
</reference>
<feature type="transmembrane region" description="Helical" evidence="1">
    <location>
        <begin position="45"/>
        <end position="63"/>
    </location>
</feature>
<evidence type="ECO:0000313" key="3">
    <source>
        <dbReference type="Proteomes" id="UP000195412"/>
    </source>
</evidence>
<name>A0A1Y6JVX3_9LACO</name>
<feature type="transmembrane region" description="Helical" evidence="1">
    <location>
        <begin position="21"/>
        <end position="39"/>
    </location>
</feature>
<keyword evidence="1" id="KW-0812">Transmembrane</keyword>
<organism evidence="2 3">
    <name type="scientific">Levilactobacillus zymae</name>
    <dbReference type="NCBI Taxonomy" id="267363"/>
    <lineage>
        <taxon>Bacteria</taxon>
        <taxon>Bacillati</taxon>
        <taxon>Bacillota</taxon>
        <taxon>Bacilli</taxon>
        <taxon>Lactobacillales</taxon>
        <taxon>Lactobacillaceae</taxon>
        <taxon>Levilactobacillus</taxon>
    </lineage>
</organism>
<dbReference type="AlphaFoldDB" id="A0A1Y6JVX3"/>
<sequence length="101" mass="11448">MKWWQDRQRAFATQLDEREMRWVRYLLIGLLIVSGILAGMRRAELSSGVVGAWMLLVGDYWAIRLAQRRLNFLLSLLLGYLGALIGGLGLLLGFGLIFDGH</sequence>
<accession>A0A1Y6JVX3</accession>